<proteinExistence type="predicted"/>
<keyword evidence="3" id="KW-1185">Reference proteome</keyword>
<gene>
    <name evidence="2" type="ORF">GQ43DRAFT_468609</name>
</gene>
<dbReference type="EMBL" id="ML993864">
    <property type="protein sequence ID" value="KAF2205023.1"/>
    <property type="molecule type" value="Genomic_DNA"/>
</dbReference>
<evidence type="ECO:0000313" key="3">
    <source>
        <dbReference type="Proteomes" id="UP000799536"/>
    </source>
</evidence>
<dbReference type="AlphaFoldDB" id="A0A9P4JSP2"/>
<reference evidence="2" key="1">
    <citation type="journal article" date="2020" name="Stud. Mycol.">
        <title>101 Dothideomycetes genomes: a test case for predicting lifestyles and emergence of pathogens.</title>
        <authorList>
            <person name="Haridas S."/>
            <person name="Albert R."/>
            <person name="Binder M."/>
            <person name="Bloem J."/>
            <person name="Labutti K."/>
            <person name="Salamov A."/>
            <person name="Andreopoulos B."/>
            <person name="Baker S."/>
            <person name="Barry K."/>
            <person name="Bills G."/>
            <person name="Bluhm B."/>
            <person name="Cannon C."/>
            <person name="Castanera R."/>
            <person name="Culley D."/>
            <person name="Daum C."/>
            <person name="Ezra D."/>
            <person name="Gonzalez J."/>
            <person name="Henrissat B."/>
            <person name="Kuo A."/>
            <person name="Liang C."/>
            <person name="Lipzen A."/>
            <person name="Lutzoni F."/>
            <person name="Magnuson J."/>
            <person name="Mondo S."/>
            <person name="Nolan M."/>
            <person name="Ohm R."/>
            <person name="Pangilinan J."/>
            <person name="Park H.-J."/>
            <person name="Ramirez L."/>
            <person name="Alfaro M."/>
            <person name="Sun H."/>
            <person name="Tritt A."/>
            <person name="Yoshinaga Y."/>
            <person name="Zwiers L.-H."/>
            <person name="Turgeon B."/>
            <person name="Goodwin S."/>
            <person name="Spatafora J."/>
            <person name="Crous P."/>
            <person name="Grigoriev I."/>
        </authorList>
    </citation>
    <scope>NUCLEOTIDE SEQUENCE</scope>
    <source>
        <strain evidence="2">ATCC 74209</strain>
    </source>
</reference>
<dbReference type="OrthoDB" id="5389823at2759"/>
<organism evidence="2 3">
    <name type="scientific">Delitschia confertaspora ATCC 74209</name>
    <dbReference type="NCBI Taxonomy" id="1513339"/>
    <lineage>
        <taxon>Eukaryota</taxon>
        <taxon>Fungi</taxon>
        <taxon>Dikarya</taxon>
        <taxon>Ascomycota</taxon>
        <taxon>Pezizomycotina</taxon>
        <taxon>Dothideomycetes</taxon>
        <taxon>Pleosporomycetidae</taxon>
        <taxon>Pleosporales</taxon>
        <taxon>Delitschiaceae</taxon>
        <taxon>Delitschia</taxon>
    </lineage>
</organism>
<evidence type="ECO:0000313" key="2">
    <source>
        <dbReference type="EMBL" id="KAF2205023.1"/>
    </source>
</evidence>
<evidence type="ECO:0000256" key="1">
    <source>
        <dbReference type="SAM" id="MobiDB-lite"/>
    </source>
</evidence>
<comment type="caution">
    <text evidence="2">The sequence shown here is derived from an EMBL/GenBank/DDBJ whole genome shotgun (WGS) entry which is preliminary data.</text>
</comment>
<accession>A0A9P4JSP2</accession>
<sequence length="207" mass="23168">MDDPNRSFPNSPYEMDPRDPRDPRIARSPFDSGRTSMGLDPTDYFGAAVGLSSYGGRRHSGGLYTPSAFDAEMMMGPSYQNVDDLVRRTNLLAQFVNSQISYAARYGQLQPKMCGNGKFPEDFRVPKTVEEVRVMHPSTLDCILRAYGLPTDLRSLHLTSRDNIGPKAAHQAKLCTLFDFLGATQISERQRMRRAAVQTQAHAQVTY</sequence>
<feature type="compositionally biased region" description="Basic and acidic residues" evidence="1">
    <location>
        <begin position="15"/>
        <end position="25"/>
    </location>
</feature>
<protein>
    <submittedName>
        <fullName evidence="2">Uncharacterized protein</fullName>
    </submittedName>
</protein>
<dbReference type="Proteomes" id="UP000799536">
    <property type="component" value="Unassembled WGS sequence"/>
</dbReference>
<name>A0A9P4JSP2_9PLEO</name>
<feature type="region of interest" description="Disordered" evidence="1">
    <location>
        <begin position="1"/>
        <end position="37"/>
    </location>
</feature>